<dbReference type="AlphaFoldDB" id="A0A1Q2L479"/>
<name>A0A1Q2L479_9BACL</name>
<protein>
    <submittedName>
        <fullName evidence="1">Uncharacterized protein</fullName>
    </submittedName>
</protein>
<geneLocation type="plasmid" evidence="1 2">
    <name>unnamed1</name>
</geneLocation>
<dbReference type="KEGG" id="pmar:B0X71_18975"/>
<evidence type="ECO:0000313" key="1">
    <source>
        <dbReference type="EMBL" id="AQQ55265.1"/>
    </source>
</evidence>
<proteinExistence type="predicted"/>
<accession>A0A1Q2L479</accession>
<reference evidence="1 2" key="1">
    <citation type="submission" date="2017-02" db="EMBL/GenBank/DDBJ databases">
        <title>The complete genomic sequence of a novel cold adapted crude oil-degrading bacterium Planococcus qaidamina Y42.</title>
        <authorList>
            <person name="Yang R."/>
        </authorList>
    </citation>
    <scope>NUCLEOTIDE SEQUENCE [LARGE SCALE GENOMIC DNA]</scope>
    <source>
        <strain evidence="1 2">Y42</strain>
        <plasmid evidence="1 2">unnamed1</plasmid>
    </source>
</reference>
<sequence length="77" mass="8295">MSERFILDTLKAIGHPNASEITHTFSNAQQPVAKVTAVPGSSTLQVIWLPTQCIEYFYDAESTAAAILDRLGDSASV</sequence>
<evidence type="ECO:0000313" key="2">
    <source>
        <dbReference type="Proteomes" id="UP000188184"/>
    </source>
</evidence>
<keyword evidence="1" id="KW-0614">Plasmid</keyword>
<dbReference type="Proteomes" id="UP000188184">
    <property type="component" value="Plasmid unnamed1"/>
</dbReference>
<dbReference type="OrthoDB" id="2428905at2"/>
<organism evidence="1 2">
    <name type="scientific">Planococcus lenghuensis</name>
    <dbReference type="NCBI Taxonomy" id="2213202"/>
    <lineage>
        <taxon>Bacteria</taxon>
        <taxon>Bacillati</taxon>
        <taxon>Bacillota</taxon>
        <taxon>Bacilli</taxon>
        <taxon>Bacillales</taxon>
        <taxon>Caryophanaceae</taxon>
        <taxon>Planococcus</taxon>
    </lineage>
</organism>
<dbReference type="EMBL" id="CP019641">
    <property type="protein sequence ID" value="AQQ55265.1"/>
    <property type="molecule type" value="Genomic_DNA"/>
</dbReference>
<keyword evidence="2" id="KW-1185">Reference proteome</keyword>
<dbReference type="RefSeq" id="WP_077591125.1">
    <property type="nucleotide sequence ID" value="NZ_CP019641.1"/>
</dbReference>
<gene>
    <name evidence="1" type="ORF">B0X71_18975</name>
</gene>